<dbReference type="InterPro" id="IPR052344">
    <property type="entry name" value="Transposase-related"/>
</dbReference>
<sequence>MVLVVYDFHFRGTPDLEADGVNVISLQVDGYAGAGRARCREPCLPLDPVRRKFYGLARSGPAPIAAGALTRIAELYKIQGEIRGRSLEERRVVRGSRLLVEALEPWPRDQLALVSQNSKLAEAVR</sequence>
<evidence type="ECO:0000313" key="3">
    <source>
        <dbReference type="Proteomes" id="UP000528734"/>
    </source>
</evidence>
<dbReference type="Proteomes" id="UP000528734">
    <property type="component" value="Unassembled WGS sequence"/>
</dbReference>
<dbReference type="EMBL" id="JAAVLW010000019">
    <property type="protein sequence ID" value="NOJ50877.1"/>
    <property type="molecule type" value="Genomic_DNA"/>
</dbReference>
<evidence type="ECO:0000313" key="2">
    <source>
        <dbReference type="EMBL" id="NOJ50877.1"/>
    </source>
</evidence>
<dbReference type="Pfam" id="PF03050">
    <property type="entry name" value="DDE_Tnp_IS66"/>
    <property type="match status" value="1"/>
</dbReference>
<gene>
    <name evidence="2" type="ORF">HCN50_32500</name>
</gene>
<protein>
    <submittedName>
        <fullName evidence="2">Transposase</fullName>
    </submittedName>
</protein>
<evidence type="ECO:0000259" key="1">
    <source>
        <dbReference type="Pfam" id="PF03050"/>
    </source>
</evidence>
<name>A0A7Y4HCQ4_9BRAD</name>
<dbReference type="AlphaFoldDB" id="A0A7Y4HCQ4"/>
<organism evidence="2 3">
    <name type="scientific">Bradyrhizobium archetypum</name>
    <dbReference type="NCBI Taxonomy" id="2721160"/>
    <lineage>
        <taxon>Bacteria</taxon>
        <taxon>Pseudomonadati</taxon>
        <taxon>Pseudomonadota</taxon>
        <taxon>Alphaproteobacteria</taxon>
        <taxon>Hyphomicrobiales</taxon>
        <taxon>Nitrobacteraceae</taxon>
        <taxon>Bradyrhizobium</taxon>
    </lineage>
</organism>
<dbReference type="PANTHER" id="PTHR33678:SF1">
    <property type="entry name" value="BLL1576 PROTEIN"/>
    <property type="match status" value="1"/>
</dbReference>
<comment type="caution">
    <text evidence="2">The sequence shown here is derived from an EMBL/GenBank/DDBJ whole genome shotgun (WGS) entry which is preliminary data.</text>
</comment>
<reference evidence="2 3" key="1">
    <citation type="submission" date="2020-03" db="EMBL/GenBank/DDBJ databases">
        <title>Bradyrhizobium diversity isolated from nodules of Muelleranthus trifoliolatus.</title>
        <authorList>
            <person name="Klepa M."/>
            <person name="Helene L."/>
            <person name="Hungria M."/>
        </authorList>
    </citation>
    <scope>NUCLEOTIDE SEQUENCE [LARGE SCALE GENOMIC DNA]</scope>
    <source>
        <strain evidence="2 3">WSM 1744</strain>
    </source>
</reference>
<feature type="domain" description="Transposase IS66 central" evidence="1">
    <location>
        <begin position="25"/>
        <end position="125"/>
    </location>
</feature>
<proteinExistence type="predicted"/>
<keyword evidence="3" id="KW-1185">Reference proteome</keyword>
<dbReference type="PANTHER" id="PTHR33678">
    <property type="entry name" value="BLL1576 PROTEIN"/>
    <property type="match status" value="1"/>
</dbReference>
<dbReference type="InterPro" id="IPR004291">
    <property type="entry name" value="Transposase_IS66_central"/>
</dbReference>
<accession>A0A7Y4HCQ4</accession>